<keyword evidence="2 7" id="KW-0813">Transport</keyword>
<reference evidence="8 9" key="1">
    <citation type="journal article" date="2018" name="Arch. Microbiol.">
        <title>New insights into the metabolic potential of the phototrophic purple bacterium Rhodopila globiformis DSM 161(T) from its draft genome sequence and evidence for a vanadium-dependent nitrogenase.</title>
        <authorList>
            <person name="Imhoff J.F."/>
            <person name="Rahn T."/>
            <person name="Kunzel S."/>
            <person name="Neulinger S.C."/>
        </authorList>
    </citation>
    <scope>NUCLEOTIDE SEQUENCE [LARGE SCALE GENOMIC DNA]</scope>
    <source>
        <strain evidence="8 9">DSM 16996</strain>
    </source>
</reference>
<dbReference type="PANTHER" id="PTHR30151">
    <property type="entry name" value="ALKANE SULFONATE ABC TRANSPORTER-RELATED, MEMBRANE SUBUNIT"/>
    <property type="match status" value="1"/>
</dbReference>
<dbReference type="Proteomes" id="UP000239089">
    <property type="component" value="Unassembled WGS sequence"/>
</dbReference>
<accession>A0A2S6NGX9</accession>
<comment type="caution">
    <text evidence="8">The sequence shown here is derived from an EMBL/GenBank/DDBJ whole genome shotgun (WGS) entry which is preliminary data.</text>
</comment>
<feature type="transmembrane region" description="Helical" evidence="7">
    <location>
        <begin position="86"/>
        <end position="105"/>
    </location>
</feature>
<proteinExistence type="inferred from homology"/>
<evidence type="ECO:0000256" key="1">
    <source>
        <dbReference type="ARBA" id="ARBA00004651"/>
    </source>
</evidence>
<dbReference type="Gene3D" id="1.10.3720.10">
    <property type="entry name" value="MetI-like"/>
    <property type="match status" value="1"/>
</dbReference>
<organism evidence="8 9">
    <name type="scientific">Rhodoblastus sphagnicola</name>
    <dbReference type="NCBI Taxonomy" id="333368"/>
    <lineage>
        <taxon>Bacteria</taxon>
        <taxon>Pseudomonadati</taxon>
        <taxon>Pseudomonadota</taxon>
        <taxon>Alphaproteobacteria</taxon>
        <taxon>Hyphomicrobiales</taxon>
        <taxon>Rhodoblastaceae</taxon>
        <taxon>Rhodoblastus</taxon>
    </lineage>
</organism>
<keyword evidence="9" id="KW-1185">Reference proteome</keyword>
<keyword evidence="5 7" id="KW-1133">Transmembrane helix</keyword>
<feature type="transmembrane region" description="Helical" evidence="7">
    <location>
        <begin position="197"/>
        <end position="221"/>
    </location>
</feature>
<evidence type="ECO:0000256" key="5">
    <source>
        <dbReference type="ARBA" id="ARBA00022989"/>
    </source>
</evidence>
<name>A0A2S6NGX9_9HYPH</name>
<feature type="transmembrane region" description="Helical" evidence="7">
    <location>
        <begin position="30"/>
        <end position="51"/>
    </location>
</feature>
<comment type="subcellular location">
    <subcellularLocation>
        <location evidence="1 7">Cell membrane</location>
        <topology evidence="1 7">Multi-pass membrane protein</topology>
    </subcellularLocation>
</comment>
<comment type="similarity">
    <text evidence="7">Belongs to the binding-protein-dependent transport system permease family.</text>
</comment>
<dbReference type="GO" id="GO:0055085">
    <property type="term" value="P:transmembrane transport"/>
    <property type="evidence" value="ECO:0007669"/>
    <property type="project" value="InterPro"/>
</dbReference>
<evidence type="ECO:0000256" key="3">
    <source>
        <dbReference type="ARBA" id="ARBA00022475"/>
    </source>
</evidence>
<evidence type="ECO:0000256" key="7">
    <source>
        <dbReference type="RuleBase" id="RU363032"/>
    </source>
</evidence>
<evidence type="ECO:0000313" key="8">
    <source>
        <dbReference type="EMBL" id="PPQ33863.1"/>
    </source>
</evidence>
<evidence type="ECO:0000256" key="2">
    <source>
        <dbReference type="ARBA" id="ARBA00022448"/>
    </source>
</evidence>
<dbReference type="GO" id="GO:0005886">
    <property type="term" value="C:plasma membrane"/>
    <property type="evidence" value="ECO:0007669"/>
    <property type="project" value="UniProtKB-SubCell"/>
</dbReference>
<dbReference type="SUPFAM" id="SSF161098">
    <property type="entry name" value="MetI-like"/>
    <property type="match status" value="1"/>
</dbReference>
<evidence type="ECO:0000313" key="9">
    <source>
        <dbReference type="Proteomes" id="UP000239089"/>
    </source>
</evidence>
<feature type="transmembrane region" description="Helical" evidence="7">
    <location>
        <begin position="241"/>
        <end position="262"/>
    </location>
</feature>
<gene>
    <name evidence="8" type="ORF">CCR94_00625</name>
</gene>
<dbReference type="AlphaFoldDB" id="A0A2S6NGX9"/>
<keyword evidence="6 7" id="KW-0472">Membrane</keyword>
<dbReference type="RefSeq" id="WP_104505961.1">
    <property type="nucleotide sequence ID" value="NZ_JACIGC010000024.1"/>
</dbReference>
<feature type="transmembrane region" description="Helical" evidence="7">
    <location>
        <begin position="117"/>
        <end position="139"/>
    </location>
</feature>
<evidence type="ECO:0000256" key="6">
    <source>
        <dbReference type="ARBA" id="ARBA00023136"/>
    </source>
</evidence>
<feature type="transmembrane region" description="Helical" evidence="7">
    <location>
        <begin position="145"/>
        <end position="164"/>
    </location>
</feature>
<dbReference type="CDD" id="cd06261">
    <property type="entry name" value="TM_PBP2"/>
    <property type="match status" value="1"/>
</dbReference>
<dbReference type="InterPro" id="IPR000515">
    <property type="entry name" value="MetI-like"/>
</dbReference>
<dbReference type="PANTHER" id="PTHR30151:SF20">
    <property type="entry name" value="ABC TRANSPORTER PERMEASE PROTEIN HI_0355-RELATED"/>
    <property type="match status" value="1"/>
</dbReference>
<protein>
    <submittedName>
        <fullName evidence="8">ABC transporter permease</fullName>
    </submittedName>
</protein>
<dbReference type="EMBL" id="NHSJ01000011">
    <property type="protein sequence ID" value="PPQ33863.1"/>
    <property type="molecule type" value="Genomic_DNA"/>
</dbReference>
<keyword evidence="3" id="KW-1003">Cell membrane</keyword>
<evidence type="ECO:0000256" key="4">
    <source>
        <dbReference type="ARBA" id="ARBA00022692"/>
    </source>
</evidence>
<keyword evidence="4 7" id="KW-0812">Transmembrane</keyword>
<dbReference type="OrthoDB" id="9786495at2"/>
<dbReference type="PROSITE" id="PS50928">
    <property type="entry name" value="ABC_TM1"/>
    <property type="match status" value="1"/>
</dbReference>
<sequence length="271" mass="28851">MADSVIEAPEISGFSAVGASVLRRRALNEVFIIIAVAVMLIGGLELGLRLAHVPPYIFPPPSAITAALVHGFWPLLPHIATTLFELISGFIIGASIGFSLAIIVTQFPFVEKIVTPYIVLLVTTPMIALVPLLILRLGFGPEPRIVAVALAAGPMVMLNSVTGFRRTDEMRISLARSFGATPLQVFLKIRIPQSLPMVLAGLTVGSIFGLLTAVAAEMAGGQSGIGTRLVYHSSMLEMPEFFAAIVVLAAIGVAIHLFYGWLGRKLVLWSA</sequence>
<dbReference type="InterPro" id="IPR035906">
    <property type="entry name" value="MetI-like_sf"/>
</dbReference>
<dbReference type="Pfam" id="PF00528">
    <property type="entry name" value="BPD_transp_1"/>
    <property type="match status" value="1"/>
</dbReference>